<dbReference type="OrthoDB" id="1055097at2759"/>
<evidence type="ECO:0000256" key="1">
    <source>
        <dbReference type="SAM" id="MobiDB-lite"/>
    </source>
</evidence>
<organism evidence="2 3">
    <name type="scientific">Drosophila guanche</name>
    <name type="common">Fruit fly</name>
    <dbReference type="NCBI Taxonomy" id="7266"/>
    <lineage>
        <taxon>Eukaryota</taxon>
        <taxon>Metazoa</taxon>
        <taxon>Ecdysozoa</taxon>
        <taxon>Arthropoda</taxon>
        <taxon>Hexapoda</taxon>
        <taxon>Insecta</taxon>
        <taxon>Pterygota</taxon>
        <taxon>Neoptera</taxon>
        <taxon>Endopterygota</taxon>
        <taxon>Diptera</taxon>
        <taxon>Brachycera</taxon>
        <taxon>Muscomorpha</taxon>
        <taxon>Ephydroidea</taxon>
        <taxon>Drosophilidae</taxon>
        <taxon>Drosophila</taxon>
        <taxon>Sophophora</taxon>
    </lineage>
</organism>
<feature type="region of interest" description="Disordered" evidence="1">
    <location>
        <begin position="116"/>
        <end position="141"/>
    </location>
</feature>
<proteinExistence type="predicted"/>
<dbReference type="STRING" id="7266.A0A3B0JZ97"/>
<reference evidence="3" key="1">
    <citation type="submission" date="2018-01" db="EMBL/GenBank/DDBJ databases">
        <authorList>
            <person name="Alioto T."/>
            <person name="Alioto T."/>
        </authorList>
    </citation>
    <scope>NUCLEOTIDE SEQUENCE [LARGE SCALE GENOMIC DNA]</scope>
</reference>
<evidence type="ECO:0000313" key="2">
    <source>
        <dbReference type="EMBL" id="SPP76438.1"/>
    </source>
</evidence>
<name>A0A3B0JZ97_DROGU</name>
<sequence>MRGRGGIASTTSTTGSSTAAPLQQLQVPSPVDHAAAASSFAQLSHIHYMTNNQTQIPSPSQTQMHHSQQDMRLLANGGGKALNAASLPRHRMQESTLSHYSQPLALANGIRLTQDHFNHNHSHSPHSPHSHPHGHNGGVYAKPCDAMAEPGYIHNNSHYSLPLDHDLPPSPTPTPPPPALPLRNGVGMALIHGNTTGRRSFNSNNNNNVATLSNNNHGVGGGVILASGSNNNGSLRRYH</sequence>
<gene>
    <name evidence="2" type="ORF">DGUA_6G006974</name>
</gene>
<dbReference type="AlphaFoldDB" id="A0A3B0JZ97"/>
<dbReference type="OMA" id="MTNNQTQ"/>
<keyword evidence="3" id="KW-1185">Reference proteome</keyword>
<dbReference type="Proteomes" id="UP000268350">
    <property type="component" value="Unassembled WGS sequence"/>
</dbReference>
<evidence type="ECO:0000313" key="3">
    <source>
        <dbReference type="Proteomes" id="UP000268350"/>
    </source>
</evidence>
<feature type="region of interest" description="Disordered" evidence="1">
    <location>
        <begin position="1"/>
        <end position="21"/>
    </location>
</feature>
<feature type="compositionally biased region" description="Low complexity" evidence="1">
    <location>
        <begin position="7"/>
        <end position="20"/>
    </location>
</feature>
<accession>A0A3B0JZ97</accession>
<protein>
    <submittedName>
        <fullName evidence="2">Uncharacterized protein</fullName>
    </submittedName>
</protein>
<feature type="compositionally biased region" description="Basic residues" evidence="1">
    <location>
        <begin position="119"/>
        <end position="134"/>
    </location>
</feature>
<dbReference type="EMBL" id="OUUW01000002">
    <property type="protein sequence ID" value="SPP76438.1"/>
    <property type="molecule type" value="Genomic_DNA"/>
</dbReference>